<dbReference type="Proteomes" id="UP000268658">
    <property type="component" value="Chromosome"/>
</dbReference>
<evidence type="ECO:0000256" key="1">
    <source>
        <dbReference type="SAM" id="MobiDB-lite"/>
    </source>
</evidence>
<sequence>MQQRRASLPRAALLKLVEAERHAPCGTGIKAVHRLNMELGLRGVPRVAAPADLVTSTHSVTGCHLGGTSLKVHESNVMSTFCGLDDDVVSQDGGQSLPNSPGLAQPVRDEREQRATCLVIGFAVVDGHHRSRHGRVQRAAKGVEELRWLGGEDRAQAARGGGASFIVNGDEVEGVGGAEQVGPMARDAACGADLGQPPPPSNGSLPMTPPSGMRSGVFPLIATPPNRRSKYGQCCQARRVRRNQGRLL</sequence>
<evidence type="ECO:0000313" key="3">
    <source>
        <dbReference type="Proteomes" id="UP000268658"/>
    </source>
</evidence>
<evidence type="ECO:0000313" key="2">
    <source>
        <dbReference type="EMBL" id="VEI15661.1"/>
    </source>
</evidence>
<proteinExistence type="predicted"/>
<dbReference type="EMBL" id="LR134477">
    <property type="protein sequence ID" value="VEI15661.1"/>
    <property type="molecule type" value="Genomic_DNA"/>
</dbReference>
<protein>
    <submittedName>
        <fullName evidence="2">Uncharacterized protein</fullName>
    </submittedName>
</protein>
<dbReference type="KEGG" id="avc:NCTC10951_01278"/>
<feature type="region of interest" description="Disordered" evidence="1">
    <location>
        <begin position="188"/>
        <end position="210"/>
    </location>
</feature>
<organism evidence="2 3">
    <name type="scientific">Actinomyces viscosus</name>
    <dbReference type="NCBI Taxonomy" id="1656"/>
    <lineage>
        <taxon>Bacteria</taxon>
        <taxon>Bacillati</taxon>
        <taxon>Actinomycetota</taxon>
        <taxon>Actinomycetes</taxon>
        <taxon>Actinomycetales</taxon>
        <taxon>Actinomycetaceae</taxon>
        <taxon>Actinomyces</taxon>
    </lineage>
</organism>
<accession>A0A3S4Z1K3</accession>
<gene>
    <name evidence="2" type="ORF">NCTC10951_01278</name>
</gene>
<reference evidence="2 3" key="1">
    <citation type="submission" date="2018-12" db="EMBL/GenBank/DDBJ databases">
        <authorList>
            <consortium name="Pathogen Informatics"/>
        </authorList>
    </citation>
    <scope>NUCLEOTIDE SEQUENCE [LARGE SCALE GENOMIC DNA]</scope>
    <source>
        <strain evidence="2 3">NCTC10951</strain>
    </source>
</reference>
<dbReference type="AlphaFoldDB" id="A0A3S4Z1K3"/>
<name>A0A3S4Z1K3_ACTVI</name>